<evidence type="ECO:0000313" key="4">
    <source>
        <dbReference type="Proteomes" id="UP000225740"/>
    </source>
</evidence>
<dbReference type="OrthoDB" id="281377at2"/>
<feature type="transmembrane region" description="Helical" evidence="2">
    <location>
        <begin position="12"/>
        <end position="34"/>
    </location>
</feature>
<feature type="compositionally biased region" description="Polar residues" evidence="1">
    <location>
        <begin position="203"/>
        <end position="213"/>
    </location>
</feature>
<feature type="compositionally biased region" description="Polar residues" evidence="1">
    <location>
        <begin position="221"/>
        <end position="234"/>
    </location>
</feature>
<proteinExistence type="predicted"/>
<gene>
    <name evidence="3" type="ORF">CEE69_28840</name>
</gene>
<dbReference type="AlphaFoldDB" id="A0A2G1VZN8"/>
<accession>A0A2G1VZN8</accession>
<feature type="transmembrane region" description="Helical" evidence="2">
    <location>
        <begin position="109"/>
        <end position="135"/>
    </location>
</feature>
<dbReference type="Proteomes" id="UP000225740">
    <property type="component" value="Unassembled WGS sequence"/>
</dbReference>
<keyword evidence="2" id="KW-1133">Transmembrane helix</keyword>
<sequence>MDPNSIDLSSLPVVPIAILAAVFCLAVIVVYGFAMKWSLSLAGCGQHGFGWSFCVSIAAGFSSGLASVGCALFADSLSPVLAFILSFGSAVLTVSVMTQSGPISSGVAYLAFMMIGGLGMALTVVVLVASSCVFFDMGELAKMAQSLEPHMNANVESVGDEEDMWAALPKQLDNAFFESEELVTDVSAPNTPNGVIDEVGSQPKLSADQSADSTYEHNSRKANQNSVQVNPFVQ</sequence>
<keyword evidence="2" id="KW-0812">Transmembrane</keyword>
<evidence type="ECO:0000256" key="2">
    <source>
        <dbReference type="SAM" id="Phobius"/>
    </source>
</evidence>
<keyword evidence="4" id="KW-1185">Reference proteome</keyword>
<keyword evidence="2" id="KW-0472">Membrane</keyword>
<dbReference type="RefSeq" id="WP_099264042.1">
    <property type="nucleotide sequence ID" value="NZ_NIZW01000037.1"/>
</dbReference>
<feature type="transmembrane region" description="Helical" evidence="2">
    <location>
        <begin position="80"/>
        <end position="97"/>
    </location>
</feature>
<protein>
    <recommendedName>
        <fullName evidence="5">Transmembrane protein</fullName>
    </recommendedName>
</protein>
<feature type="transmembrane region" description="Helical" evidence="2">
    <location>
        <begin position="49"/>
        <end position="73"/>
    </location>
</feature>
<evidence type="ECO:0008006" key="5">
    <source>
        <dbReference type="Google" id="ProtNLM"/>
    </source>
</evidence>
<reference evidence="3 4" key="1">
    <citation type="submission" date="2017-06" db="EMBL/GenBank/DDBJ databases">
        <title>Description of Rhodopirellula bahusiensis sp. nov.</title>
        <authorList>
            <person name="Kizina J."/>
            <person name="Harder J."/>
        </authorList>
    </citation>
    <scope>NUCLEOTIDE SEQUENCE [LARGE SCALE GENOMIC DNA]</scope>
    <source>
        <strain evidence="3 4">SWK21</strain>
    </source>
</reference>
<comment type="caution">
    <text evidence="3">The sequence shown here is derived from an EMBL/GenBank/DDBJ whole genome shotgun (WGS) entry which is preliminary data.</text>
</comment>
<name>A0A2G1VZN8_9BACT</name>
<evidence type="ECO:0000313" key="3">
    <source>
        <dbReference type="EMBL" id="PHQ31879.1"/>
    </source>
</evidence>
<organism evidence="3 4">
    <name type="scientific">Rhodopirellula bahusiensis</name>
    <dbReference type="NCBI Taxonomy" id="2014065"/>
    <lineage>
        <taxon>Bacteria</taxon>
        <taxon>Pseudomonadati</taxon>
        <taxon>Planctomycetota</taxon>
        <taxon>Planctomycetia</taxon>
        <taxon>Pirellulales</taxon>
        <taxon>Pirellulaceae</taxon>
        <taxon>Rhodopirellula</taxon>
    </lineage>
</organism>
<evidence type="ECO:0000256" key="1">
    <source>
        <dbReference type="SAM" id="MobiDB-lite"/>
    </source>
</evidence>
<feature type="region of interest" description="Disordered" evidence="1">
    <location>
        <begin position="187"/>
        <end position="234"/>
    </location>
</feature>
<dbReference type="GeneID" id="90611866"/>
<dbReference type="EMBL" id="NIZW01000037">
    <property type="protein sequence ID" value="PHQ31879.1"/>
    <property type="molecule type" value="Genomic_DNA"/>
</dbReference>